<organism evidence="2">
    <name type="scientific">freshwater metagenome</name>
    <dbReference type="NCBI Taxonomy" id="449393"/>
    <lineage>
        <taxon>unclassified sequences</taxon>
        <taxon>metagenomes</taxon>
        <taxon>ecological metagenomes</taxon>
    </lineage>
</organism>
<name>A0A6J6ARR3_9ZZZZ</name>
<gene>
    <name evidence="2" type="ORF">UFOPK1399_00043</name>
</gene>
<dbReference type="EMBL" id="CAEZSD010000003">
    <property type="protein sequence ID" value="CAB4529560.1"/>
    <property type="molecule type" value="Genomic_DNA"/>
</dbReference>
<keyword evidence="1" id="KW-0812">Transmembrane</keyword>
<accession>A0A6J6ARR3</accession>
<evidence type="ECO:0000256" key="1">
    <source>
        <dbReference type="SAM" id="Phobius"/>
    </source>
</evidence>
<keyword evidence="1" id="KW-1133">Transmembrane helix</keyword>
<sequence length="252" mass="28321">MATTRKTGSRRKAEQVNEELLSELNSWAASSRVTNDPYVQALVKSLETFEDIEAIAEINPLDYLPHFENSASTRKVKLINILTIFRNVLVFAPVALTWLGVSKATTGFAQYTKANADAVVNFLEFWQNGYGILPSEWTIGHIAMLDFYLIAVVIALTLITALMTERHQREETQRLAKLDRKRIDLGIKLHSYLFAHRKVTAETVNARVSMAVRNLAATSKSMAQASKELRKDINAIPSNKQVLAEIKKMNKS</sequence>
<keyword evidence="1" id="KW-0472">Membrane</keyword>
<reference evidence="2" key="1">
    <citation type="submission" date="2020-05" db="EMBL/GenBank/DDBJ databases">
        <authorList>
            <person name="Chiriac C."/>
            <person name="Salcher M."/>
            <person name="Ghai R."/>
            <person name="Kavagutti S V."/>
        </authorList>
    </citation>
    <scope>NUCLEOTIDE SEQUENCE</scope>
</reference>
<dbReference type="AlphaFoldDB" id="A0A6J6ARR3"/>
<proteinExistence type="predicted"/>
<feature type="transmembrane region" description="Helical" evidence="1">
    <location>
        <begin position="142"/>
        <end position="164"/>
    </location>
</feature>
<evidence type="ECO:0000313" key="2">
    <source>
        <dbReference type="EMBL" id="CAB4529560.1"/>
    </source>
</evidence>
<protein>
    <submittedName>
        <fullName evidence="2">Unannotated protein</fullName>
    </submittedName>
</protein>
<feature type="transmembrane region" description="Helical" evidence="1">
    <location>
        <begin position="78"/>
        <end position="101"/>
    </location>
</feature>